<name>A0A1S7PV01_9HYPH</name>
<evidence type="ECO:0000313" key="2">
    <source>
        <dbReference type="EMBL" id="CUX27016.1"/>
    </source>
</evidence>
<evidence type="ECO:0000313" key="3">
    <source>
        <dbReference type="Proteomes" id="UP000191988"/>
    </source>
</evidence>
<reference evidence="3" key="1">
    <citation type="submission" date="2016-01" db="EMBL/GenBank/DDBJ databases">
        <authorList>
            <person name="Regsiter A."/>
            <person name="william w."/>
        </authorList>
    </citation>
    <scope>NUCLEOTIDE SEQUENCE [LARGE SCALE GENOMIC DNA]</scope>
    <source>
        <strain evidence="3">CFBP 6623</strain>
    </source>
</reference>
<feature type="coiled-coil region" evidence="1">
    <location>
        <begin position="113"/>
        <end position="162"/>
    </location>
</feature>
<dbReference type="EMBL" id="FBWK01000028">
    <property type="protein sequence ID" value="CUX27016.1"/>
    <property type="molecule type" value="Genomic_DNA"/>
</dbReference>
<protein>
    <submittedName>
        <fullName evidence="2">Uncharacterized protein</fullName>
    </submittedName>
</protein>
<sequence>MIRQADPMTNSDTCDPVLYSAWPERPAYVGDDMPDTAPETKSRADKLAAEDAARNGELRQMLNEMTEEMRDQFHLYRTLRQESEAALLGAADDAPGKQARADVKAATDQLSLIVRTLERIDALQRVLAEEREALAAEDETDTEDYEAAVAHLLKRIDELAEQKCRARLEAGVAAGALAEADT</sequence>
<dbReference type="Proteomes" id="UP000191988">
    <property type="component" value="Unassembled WGS sequence"/>
</dbReference>
<keyword evidence="3" id="KW-1185">Reference proteome</keyword>
<gene>
    <name evidence="2" type="ORF">AGR3A_Cc340008</name>
</gene>
<accession>A0A1S7PV01</accession>
<dbReference type="AlphaFoldDB" id="A0A1S7PV01"/>
<organism evidence="2 3">
    <name type="scientific">Agrobacterium tomkonis CFBP 6623</name>
    <dbReference type="NCBI Taxonomy" id="1183432"/>
    <lineage>
        <taxon>Bacteria</taxon>
        <taxon>Pseudomonadati</taxon>
        <taxon>Pseudomonadota</taxon>
        <taxon>Alphaproteobacteria</taxon>
        <taxon>Hyphomicrobiales</taxon>
        <taxon>Rhizobiaceae</taxon>
        <taxon>Rhizobium/Agrobacterium group</taxon>
        <taxon>Agrobacterium</taxon>
        <taxon>Agrobacterium tumefaciens complex</taxon>
    </lineage>
</organism>
<keyword evidence="1" id="KW-0175">Coiled coil</keyword>
<proteinExistence type="predicted"/>
<evidence type="ECO:0000256" key="1">
    <source>
        <dbReference type="SAM" id="Coils"/>
    </source>
</evidence>